<evidence type="ECO:0000256" key="6">
    <source>
        <dbReference type="ARBA" id="ARBA00012518"/>
    </source>
</evidence>
<keyword evidence="14 20" id="KW-0573">Peptidoglycan synthesis</keyword>
<keyword evidence="23" id="KW-1185">Reference proteome</keyword>
<evidence type="ECO:0000256" key="8">
    <source>
        <dbReference type="ARBA" id="ARBA00022490"/>
    </source>
</evidence>
<comment type="similarity">
    <text evidence="5 20">Belongs to the MurB family.</text>
</comment>
<dbReference type="InterPro" id="IPR036635">
    <property type="entry name" value="MurB_C_sf"/>
</dbReference>
<dbReference type="RefSeq" id="WP_080050492.1">
    <property type="nucleotide sequence ID" value="NZ_CP020100.1"/>
</dbReference>
<keyword evidence="9 20" id="KW-0132">Cell division</keyword>
<evidence type="ECO:0000256" key="2">
    <source>
        <dbReference type="ARBA" id="ARBA00003921"/>
    </source>
</evidence>
<evidence type="ECO:0000256" key="18">
    <source>
        <dbReference type="ARBA" id="ARBA00031026"/>
    </source>
</evidence>
<dbReference type="GO" id="GO:0008762">
    <property type="term" value="F:UDP-N-acetylmuramate dehydrogenase activity"/>
    <property type="evidence" value="ECO:0007669"/>
    <property type="project" value="UniProtKB-UniRule"/>
</dbReference>
<protein>
    <recommendedName>
        <fullName evidence="7 20">UDP-N-acetylenolpyruvoylglucosamine reductase</fullName>
        <ecNumber evidence="6 20">1.3.1.98</ecNumber>
    </recommendedName>
    <alternativeName>
        <fullName evidence="18 20">UDP-N-acetylmuramate dehydrogenase</fullName>
    </alternativeName>
</protein>
<keyword evidence="10 20" id="KW-0285">Flavoprotein</keyword>
<comment type="function">
    <text evidence="2 20">Cell wall formation.</text>
</comment>
<dbReference type="GO" id="GO:0005829">
    <property type="term" value="C:cytosol"/>
    <property type="evidence" value="ECO:0007669"/>
    <property type="project" value="TreeGrafter"/>
</dbReference>
<keyword evidence="13 20" id="KW-0133">Cell shape</keyword>
<dbReference type="GO" id="GO:0071949">
    <property type="term" value="F:FAD binding"/>
    <property type="evidence" value="ECO:0007669"/>
    <property type="project" value="InterPro"/>
</dbReference>
<evidence type="ECO:0000256" key="10">
    <source>
        <dbReference type="ARBA" id="ARBA00022630"/>
    </source>
</evidence>
<evidence type="ECO:0000256" key="17">
    <source>
        <dbReference type="ARBA" id="ARBA00023316"/>
    </source>
</evidence>
<dbReference type="HAMAP" id="MF_00037">
    <property type="entry name" value="MurB"/>
    <property type="match status" value="1"/>
</dbReference>
<evidence type="ECO:0000256" key="13">
    <source>
        <dbReference type="ARBA" id="ARBA00022960"/>
    </source>
</evidence>
<evidence type="ECO:0000256" key="19">
    <source>
        <dbReference type="ARBA" id="ARBA00048914"/>
    </source>
</evidence>
<feature type="active site" evidence="20">
    <location>
        <position position="334"/>
    </location>
</feature>
<comment type="cofactor">
    <cofactor evidence="1 20">
        <name>FAD</name>
        <dbReference type="ChEBI" id="CHEBI:57692"/>
    </cofactor>
</comment>
<keyword evidence="8 20" id="KW-0963">Cytoplasm</keyword>
<comment type="pathway">
    <text evidence="4 20">Cell wall biogenesis; peptidoglycan biosynthesis.</text>
</comment>
<dbReference type="InterPro" id="IPR036318">
    <property type="entry name" value="FAD-bd_PCMH-like_sf"/>
</dbReference>
<dbReference type="InterPro" id="IPR016166">
    <property type="entry name" value="FAD-bd_PCMH"/>
</dbReference>
<dbReference type="PANTHER" id="PTHR21071:SF4">
    <property type="entry name" value="UDP-N-ACETYLENOLPYRUVOYLGLUCOSAMINE REDUCTASE"/>
    <property type="match status" value="1"/>
</dbReference>
<evidence type="ECO:0000313" key="22">
    <source>
        <dbReference type="EMBL" id="AQZ95624.1"/>
    </source>
</evidence>
<dbReference type="InterPro" id="IPR006094">
    <property type="entry name" value="Oxid_FAD_bind_N"/>
</dbReference>
<dbReference type="SUPFAM" id="SSF56176">
    <property type="entry name" value="FAD-binding/transporter-associated domain-like"/>
    <property type="match status" value="1"/>
</dbReference>
<evidence type="ECO:0000256" key="1">
    <source>
        <dbReference type="ARBA" id="ARBA00001974"/>
    </source>
</evidence>
<dbReference type="EC" id="1.3.1.98" evidence="6 20"/>
<dbReference type="Gene3D" id="3.90.78.10">
    <property type="entry name" value="UDP-N-acetylenolpyruvoylglucosamine reductase, C-terminal domain"/>
    <property type="match status" value="1"/>
</dbReference>
<dbReference type="NCBIfam" id="NF000755">
    <property type="entry name" value="PRK00046.1"/>
    <property type="match status" value="1"/>
</dbReference>
<keyword evidence="11 20" id="KW-0274">FAD</keyword>
<sequence length="340" mass="37281">MIQLQTNVDLQPYNSFAIAECAERLVWVERDAELIEALDLAAEHGWPVTLLGGGSNLVLAGPVPGLVIGMRSRGRRLLSRADGFAVIEAEAGENWHALVNWSLDLGLSGLENLALIPGTVGAAPVQNIGAYGVELCERFDSLEAWDRQQRRYCRLDARQCRFAYRDSLFKQEPGRYVILRVRLRLPTQPDLRIDYAPLAAAWTATGLSRPDSRVVAELVCAIRRSKLPDPAVLGNAGSFFKNPLVEAEQAQALLLRFPGMPHYPQADGRCKLAAGWLIDRAGWKGRRQGAVGVHAEQALVLVNHGGARGAEVLALAEAIQADIQQQFGVRLEMEPQRLGD</sequence>
<dbReference type="AlphaFoldDB" id="A0A1V0B754"/>
<dbReference type="Pfam" id="PF01565">
    <property type="entry name" value="FAD_binding_4"/>
    <property type="match status" value="1"/>
</dbReference>
<dbReference type="Proteomes" id="UP000243488">
    <property type="component" value="Chromosome"/>
</dbReference>
<comment type="subcellular location">
    <subcellularLocation>
        <location evidence="3 20">Cytoplasm</location>
    </subcellularLocation>
</comment>
<dbReference type="GO" id="GO:0009252">
    <property type="term" value="P:peptidoglycan biosynthetic process"/>
    <property type="evidence" value="ECO:0007669"/>
    <property type="project" value="UniProtKB-UniRule"/>
</dbReference>
<evidence type="ECO:0000256" key="9">
    <source>
        <dbReference type="ARBA" id="ARBA00022618"/>
    </source>
</evidence>
<feature type="domain" description="FAD-binding PCMH-type" evidence="21">
    <location>
        <begin position="18"/>
        <end position="188"/>
    </location>
</feature>
<accession>A0A1V0B754</accession>
<organism evidence="22 23">
    <name type="scientific">Halopseudomonas phragmitis</name>
    <dbReference type="NCBI Taxonomy" id="1931241"/>
    <lineage>
        <taxon>Bacteria</taxon>
        <taxon>Pseudomonadati</taxon>
        <taxon>Pseudomonadota</taxon>
        <taxon>Gammaproteobacteria</taxon>
        <taxon>Pseudomonadales</taxon>
        <taxon>Pseudomonadaceae</taxon>
        <taxon>Halopseudomonas</taxon>
    </lineage>
</organism>
<keyword evidence="16 20" id="KW-0131">Cell cycle</keyword>
<dbReference type="SUPFAM" id="SSF56194">
    <property type="entry name" value="Uridine diphospho-N-Acetylenolpyruvylglucosamine reductase, MurB, C-terminal domain"/>
    <property type="match status" value="1"/>
</dbReference>
<evidence type="ECO:0000256" key="11">
    <source>
        <dbReference type="ARBA" id="ARBA00022827"/>
    </source>
</evidence>
<feature type="active site" evidence="20">
    <location>
        <position position="165"/>
    </location>
</feature>
<keyword evidence="17 20" id="KW-0961">Cell wall biogenesis/degradation</keyword>
<evidence type="ECO:0000256" key="15">
    <source>
        <dbReference type="ARBA" id="ARBA00023002"/>
    </source>
</evidence>
<evidence type="ECO:0000256" key="4">
    <source>
        <dbReference type="ARBA" id="ARBA00004752"/>
    </source>
</evidence>
<comment type="catalytic activity">
    <reaction evidence="19 20">
        <text>UDP-N-acetyl-alpha-D-muramate + NADP(+) = UDP-N-acetyl-3-O-(1-carboxyvinyl)-alpha-D-glucosamine + NADPH + H(+)</text>
        <dbReference type="Rhea" id="RHEA:12248"/>
        <dbReference type="ChEBI" id="CHEBI:15378"/>
        <dbReference type="ChEBI" id="CHEBI:57783"/>
        <dbReference type="ChEBI" id="CHEBI:58349"/>
        <dbReference type="ChEBI" id="CHEBI:68483"/>
        <dbReference type="ChEBI" id="CHEBI:70757"/>
        <dbReference type="EC" id="1.3.1.98"/>
    </reaction>
</comment>
<dbReference type="GO" id="GO:0051301">
    <property type="term" value="P:cell division"/>
    <property type="evidence" value="ECO:0007669"/>
    <property type="project" value="UniProtKB-KW"/>
</dbReference>
<evidence type="ECO:0000256" key="14">
    <source>
        <dbReference type="ARBA" id="ARBA00022984"/>
    </source>
</evidence>
<dbReference type="PROSITE" id="PS51387">
    <property type="entry name" value="FAD_PCMH"/>
    <property type="match status" value="1"/>
</dbReference>
<evidence type="ECO:0000313" key="23">
    <source>
        <dbReference type="Proteomes" id="UP000243488"/>
    </source>
</evidence>
<name>A0A1V0B754_9GAMM</name>
<dbReference type="PANTHER" id="PTHR21071">
    <property type="entry name" value="UDP-N-ACETYLENOLPYRUVOYLGLUCOSAMINE REDUCTASE"/>
    <property type="match status" value="1"/>
</dbReference>
<dbReference type="STRING" id="1931241.BVH74_13080"/>
<gene>
    <name evidence="20" type="primary">murB</name>
    <name evidence="22" type="ORF">BVH74_13080</name>
</gene>
<evidence type="ECO:0000256" key="7">
    <source>
        <dbReference type="ARBA" id="ARBA00015188"/>
    </source>
</evidence>
<reference evidence="22 23" key="1">
    <citation type="submission" date="2017-03" db="EMBL/GenBank/DDBJ databases">
        <title>Complete genome sequence of the novel DNRA strain Pseudomonas sp. S-6-2 isolated from Chinese polluted river sediment. Journal of Biotechnology.</title>
        <authorList>
            <person name="Li J."/>
            <person name="Xiang F."/>
            <person name="Wang L."/>
            <person name="Xi L."/>
            <person name="Liu J."/>
        </authorList>
    </citation>
    <scope>NUCLEOTIDE SEQUENCE [LARGE SCALE GENOMIC DNA]</scope>
    <source>
        <strain evidence="22 23">S-6-2</strain>
    </source>
</reference>
<evidence type="ECO:0000256" key="20">
    <source>
        <dbReference type="HAMAP-Rule" id="MF_00037"/>
    </source>
</evidence>
<dbReference type="GO" id="GO:0071555">
    <property type="term" value="P:cell wall organization"/>
    <property type="evidence" value="ECO:0007669"/>
    <property type="project" value="UniProtKB-KW"/>
</dbReference>
<dbReference type="GO" id="GO:0008360">
    <property type="term" value="P:regulation of cell shape"/>
    <property type="evidence" value="ECO:0007669"/>
    <property type="project" value="UniProtKB-KW"/>
</dbReference>
<evidence type="ECO:0000256" key="3">
    <source>
        <dbReference type="ARBA" id="ARBA00004496"/>
    </source>
</evidence>
<feature type="active site" description="Proton donor" evidence="20">
    <location>
        <position position="238"/>
    </location>
</feature>
<dbReference type="UniPathway" id="UPA00219"/>
<dbReference type="InterPro" id="IPR003170">
    <property type="entry name" value="MurB"/>
</dbReference>
<evidence type="ECO:0000256" key="5">
    <source>
        <dbReference type="ARBA" id="ARBA00010485"/>
    </source>
</evidence>
<keyword evidence="12 20" id="KW-0521">NADP</keyword>
<dbReference type="KEGG" id="ppha:BVH74_13080"/>
<keyword evidence="15 20" id="KW-0560">Oxidoreductase</keyword>
<evidence type="ECO:0000256" key="12">
    <source>
        <dbReference type="ARBA" id="ARBA00022857"/>
    </source>
</evidence>
<dbReference type="Gene3D" id="3.30.465.10">
    <property type="match status" value="1"/>
</dbReference>
<dbReference type="Pfam" id="PF02873">
    <property type="entry name" value="MurB_C"/>
    <property type="match status" value="1"/>
</dbReference>
<dbReference type="NCBIfam" id="NF010478">
    <property type="entry name" value="PRK13903.1"/>
    <property type="match status" value="1"/>
</dbReference>
<dbReference type="InterPro" id="IPR016169">
    <property type="entry name" value="FAD-bd_PCMH_sub2"/>
</dbReference>
<dbReference type="NCBIfam" id="TIGR00179">
    <property type="entry name" value="murB"/>
    <property type="match status" value="1"/>
</dbReference>
<dbReference type="Gene3D" id="3.30.43.10">
    <property type="entry name" value="Uridine Diphospho-n-acetylenolpyruvylglucosamine Reductase, domain 2"/>
    <property type="match status" value="1"/>
</dbReference>
<evidence type="ECO:0000259" key="21">
    <source>
        <dbReference type="PROSITE" id="PS51387"/>
    </source>
</evidence>
<proteinExistence type="inferred from homology"/>
<dbReference type="InterPro" id="IPR016167">
    <property type="entry name" value="FAD-bd_PCMH_sub1"/>
</dbReference>
<dbReference type="InterPro" id="IPR011601">
    <property type="entry name" value="MurB_C"/>
</dbReference>
<evidence type="ECO:0000256" key="16">
    <source>
        <dbReference type="ARBA" id="ARBA00023306"/>
    </source>
</evidence>
<dbReference type="EMBL" id="CP020100">
    <property type="protein sequence ID" value="AQZ95624.1"/>
    <property type="molecule type" value="Genomic_DNA"/>
</dbReference>